<dbReference type="EMBL" id="JABENB010000001">
    <property type="protein sequence ID" value="NNG38042.1"/>
    <property type="molecule type" value="Genomic_DNA"/>
</dbReference>
<evidence type="ECO:0000313" key="3">
    <source>
        <dbReference type="EMBL" id="NNG38042.1"/>
    </source>
</evidence>
<evidence type="ECO:0000313" key="4">
    <source>
        <dbReference type="Proteomes" id="UP000557772"/>
    </source>
</evidence>
<feature type="signal peptide" evidence="1">
    <location>
        <begin position="1"/>
        <end position="27"/>
    </location>
</feature>
<keyword evidence="1" id="KW-0732">Signal</keyword>
<dbReference type="AlphaFoldDB" id="A0A849AMK1"/>
<name>A0A849AMK1_9MICO</name>
<evidence type="ECO:0000259" key="2">
    <source>
        <dbReference type="PROSITE" id="PS51841"/>
    </source>
</evidence>
<accession>A0A849AMK1</accession>
<gene>
    <name evidence="3" type="ORF">HJ588_01960</name>
</gene>
<dbReference type="InterPro" id="IPR036415">
    <property type="entry name" value="Lamin_tail_dom_sf"/>
</dbReference>
<dbReference type="InterPro" id="IPR001322">
    <property type="entry name" value="Lamin_tail_dom"/>
</dbReference>
<dbReference type="Gene3D" id="2.60.40.1260">
    <property type="entry name" value="Lamin Tail domain"/>
    <property type="match status" value="1"/>
</dbReference>
<organism evidence="3 4">
    <name type="scientific">Flexivirga aerilata</name>
    <dbReference type="NCBI Taxonomy" id="1656889"/>
    <lineage>
        <taxon>Bacteria</taxon>
        <taxon>Bacillati</taxon>
        <taxon>Actinomycetota</taxon>
        <taxon>Actinomycetes</taxon>
        <taxon>Micrococcales</taxon>
        <taxon>Dermacoccaceae</taxon>
        <taxon>Flexivirga</taxon>
    </lineage>
</organism>
<dbReference type="SUPFAM" id="SSF74853">
    <property type="entry name" value="Lamin A/C globular tail domain"/>
    <property type="match status" value="1"/>
</dbReference>
<keyword evidence="4" id="KW-1185">Reference proteome</keyword>
<evidence type="ECO:0000256" key="1">
    <source>
        <dbReference type="SAM" id="SignalP"/>
    </source>
</evidence>
<protein>
    <submittedName>
        <fullName evidence="3">Lamin tail domain-containing protein</fullName>
    </submittedName>
</protein>
<dbReference type="Pfam" id="PF00932">
    <property type="entry name" value="LTD"/>
    <property type="match status" value="1"/>
</dbReference>
<feature type="chain" id="PRO_5032578717" evidence="1">
    <location>
        <begin position="28"/>
        <end position="157"/>
    </location>
</feature>
<dbReference type="RefSeq" id="WP_171151448.1">
    <property type="nucleotide sequence ID" value="NZ_JABENB010000001.1"/>
</dbReference>
<feature type="domain" description="LTD" evidence="2">
    <location>
        <begin position="20"/>
        <end position="157"/>
    </location>
</feature>
<sequence>MHAALRALVAASVVSGLGVATVAPAEAATPPLKFGRFVFNPAGTDRAGDNAQLNRETIVVTNTTARAIAVAGYRIKDAQNHTYVFPKGYTIGARKSVTVHTGKGRNTATDVYWNQTNYVWNNDRPGDTARLQKPTGAAVTSCGYSTAAQLRAGYRYC</sequence>
<dbReference type="PROSITE" id="PS51841">
    <property type="entry name" value="LTD"/>
    <property type="match status" value="1"/>
</dbReference>
<dbReference type="Proteomes" id="UP000557772">
    <property type="component" value="Unassembled WGS sequence"/>
</dbReference>
<comment type="caution">
    <text evidence="3">The sequence shown here is derived from an EMBL/GenBank/DDBJ whole genome shotgun (WGS) entry which is preliminary data.</text>
</comment>
<proteinExistence type="predicted"/>
<reference evidence="3 4" key="1">
    <citation type="submission" date="2020-05" db="EMBL/GenBank/DDBJ databases">
        <title>Flexivirga sp. ID2601S isolated from air conditioner.</title>
        <authorList>
            <person name="Kim D.H."/>
        </authorList>
    </citation>
    <scope>NUCLEOTIDE SEQUENCE [LARGE SCALE GENOMIC DNA]</scope>
    <source>
        <strain evidence="3 4">ID2601S</strain>
    </source>
</reference>